<dbReference type="Pfam" id="PF15031">
    <property type="entry name" value="DUF4528"/>
    <property type="match status" value="1"/>
</dbReference>
<proteinExistence type="evidence at transcript level"/>
<accession>A0A131Y3M4</accession>
<evidence type="ECO:0000313" key="1">
    <source>
        <dbReference type="EMBL" id="JAP73849.1"/>
    </source>
</evidence>
<organism evidence="1">
    <name type="scientific">Ixodes ricinus</name>
    <name type="common">Common tick</name>
    <name type="synonym">Acarus ricinus</name>
    <dbReference type="NCBI Taxonomy" id="34613"/>
    <lineage>
        <taxon>Eukaryota</taxon>
        <taxon>Metazoa</taxon>
        <taxon>Ecdysozoa</taxon>
        <taxon>Arthropoda</taxon>
        <taxon>Chelicerata</taxon>
        <taxon>Arachnida</taxon>
        <taxon>Acari</taxon>
        <taxon>Parasitiformes</taxon>
        <taxon>Ixodida</taxon>
        <taxon>Ixodoidea</taxon>
        <taxon>Ixodidae</taxon>
        <taxon>Ixodinae</taxon>
        <taxon>Ixodes</taxon>
    </lineage>
</organism>
<dbReference type="AlphaFoldDB" id="A0A131Y3M4"/>
<name>A0A131Y3M4_IXORI</name>
<dbReference type="InterPro" id="IPR029245">
    <property type="entry name" value="DUF4528"/>
</dbReference>
<sequence length="152" mass="17666">MQTPRYGPVTILRSVLGRRSGRRKPAASHVLTCHLRQRKKPHWTSYFVRYSSVSNDQFGMSHFNWTVDEVNYHVLRTGCYPYIKYHCSRRPHRDLSLENAFFGFIKLLNLGIPTLAYGLGSILMIKHHEVVVTSEGPVTLHFLMEEDKDAMF</sequence>
<dbReference type="PANTHER" id="PTHR34651">
    <property type="entry name" value="SIMILAR TO ENSANGP00000021391"/>
    <property type="match status" value="1"/>
</dbReference>
<dbReference type="EMBL" id="GEFM01001947">
    <property type="protein sequence ID" value="JAP73849.1"/>
    <property type="molecule type" value="mRNA"/>
</dbReference>
<protein>
    <submittedName>
        <fullName evidence="1">Uncharacterized protein</fullName>
    </submittedName>
</protein>
<reference evidence="1" key="1">
    <citation type="submission" date="2016-02" db="EMBL/GenBank/DDBJ databases">
        <title>RNAseq analyses of the midgut from blood- or serum-fed Ixodes ricinus ticks.</title>
        <authorList>
            <person name="Perner J."/>
            <person name="Provaznik J."/>
            <person name="Schrenkova J."/>
            <person name="Urbanova V."/>
            <person name="Ribeiro J.M."/>
            <person name="Kopacek P."/>
        </authorList>
    </citation>
    <scope>NUCLEOTIDE SEQUENCE</scope>
    <source>
        <tissue evidence="1">Gut</tissue>
    </source>
</reference>
<dbReference type="PANTHER" id="PTHR34651:SF1">
    <property type="entry name" value="SIMILAR TO ENSANGP00000021391"/>
    <property type="match status" value="1"/>
</dbReference>